<evidence type="ECO:0000313" key="1">
    <source>
        <dbReference type="EMBL" id="PPK31466.1"/>
    </source>
</evidence>
<dbReference type="Proteomes" id="UP000239239">
    <property type="component" value="Unassembled WGS sequence"/>
</dbReference>
<dbReference type="Gene3D" id="3.30.70.1070">
    <property type="entry name" value="Sporulation related repeat"/>
    <property type="match status" value="1"/>
</dbReference>
<comment type="caution">
    <text evidence="1">The sequence shown here is derived from an EMBL/GenBank/DDBJ whole genome shotgun (WGS) entry which is preliminary data.</text>
</comment>
<dbReference type="RefSeq" id="WP_027227638.1">
    <property type="nucleotide sequence ID" value="NZ_FJAK01000004.1"/>
</dbReference>
<dbReference type="OrthoDB" id="5648409at2"/>
<dbReference type="InterPro" id="IPR036680">
    <property type="entry name" value="SPOR-like_sf"/>
</dbReference>
<dbReference type="GO" id="GO:0016887">
    <property type="term" value="F:ATP hydrolysis activity"/>
    <property type="evidence" value="ECO:0007669"/>
    <property type="project" value="InterPro"/>
</dbReference>
<proteinExistence type="predicted"/>
<gene>
    <name evidence="1" type="ORF">C3928_05375</name>
</gene>
<dbReference type="PANTHER" id="PTHR35894:SF1">
    <property type="entry name" value="PHOSPHORIBULOKINASE _ URIDINE KINASE FAMILY"/>
    <property type="match status" value="1"/>
</dbReference>
<sequence>MIDGKEPLEDGVANQPRTLFKPGAWLAKIDFINHLILFNNVLITILSEKEGGKTCFNSLLKSNLNQQIKSVSFKANPPFSSQEIINELARQLHLNNKDNNIGTLAAQINERKAHVLLIIDDAHHLPESFIKEVMIIIKNQEDFGFFHLCLISDYSIVATLNNLAAEPFNNLIHTIELGALSEAETRTYVLQRAMASRLINRPLTDAQFKQFYHLTKGNLSKINTNLELFLSKCSNKKQNNKATILKGISLATSFAIVAGLSYFYFDNLYKARNNTPKLPDLASVTTLPPIKDLIKKTPAQQSAPIQDSVSYIASWEDSSMRQLVHYGLPKKQILDDFMDEEDSLNTVAVVDKVVVIPKLKAKNISEQVAQAAVSQSKLPPISHSLQTKSVSEKPSIKKIDGKLFTIQLAASHKVEDINRFKNQNKWLSQAKVRHFTNAKGSWYILTVGEYESRNQALLNIKKLPGELAKLNPWIRSVEGLSNIG</sequence>
<dbReference type="InterPro" id="IPR027417">
    <property type="entry name" value="P-loop_NTPase"/>
</dbReference>
<dbReference type="InterPro" id="IPR049945">
    <property type="entry name" value="AAA_22"/>
</dbReference>
<reference evidence="1 2" key="1">
    <citation type="submission" date="2018-02" db="EMBL/GenBank/DDBJ databases">
        <title>Draft genome sequences of four Legionella pneumophila clinical strains isolated in Ontario.</title>
        <authorList>
            <person name="Fortuna A."/>
            <person name="Ramnarine R."/>
            <person name="Li A."/>
            <person name="Frantz C."/>
            <person name="Mallo G."/>
        </authorList>
    </citation>
    <scope>NUCLEOTIDE SEQUENCE [LARGE SCALE GENOMIC DNA]</scope>
    <source>
        <strain evidence="1 2">LG61</strain>
    </source>
</reference>
<dbReference type="InterPro" id="IPR052026">
    <property type="entry name" value="ExeA_AAA_ATPase_DNA-bind"/>
</dbReference>
<protein>
    <submittedName>
        <fullName evidence="1">Uncharacterized protein</fullName>
    </submittedName>
</protein>
<dbReference type="Pfam" id="PF13401">
    <property type="entry name" value="AAA_22"/>
    <property type="match status" value="1"/>
</dbReference>
<dbReference type="EMBL" id="PQWY01000010">
    <property type="protein sequence ID" value="PPK31466.1"/>
    <property type="molecule type" value="Genomic_DNA"/>
</dbReference>
<accession>A0A2S6F242</accession>
<dbReference type="GO" id="GO:0042834">
    <property type="term" value="F:peptidoglycan binding"/>
    <property type="evidence" value="ECO:0007669"/>
    <property type="project" value="InterPro"/>
</dbReference>
<dbReference type="PROSITE" id="PS51724">
    <property type="entry name" value="SPOR"/>
    <property type="match status" value="1"/>
</dbReference>
<dbReference type="SUPFAM" id="SSF52540">
    <property type="entry name" value="P-loop containing nucleoside triphosphate hydrolases"/>
    <property type="match status" value="1"/>
</dbReference>
<dbReference type="AlphaFoldDB" id="A0A2S6F242"/>
<dbReference type="Pfam" id="PF05036">
    <property type="entry name" value="SPOR"/>
    <property type="match status" value="1"/>
</dbReference>
<dbReference type="PANTHER" id="PTHR35894">
    <property type="entry name" value="GENERAL SECRETION PATHWAY PROTEIN A-RELATED"/>
    <property type="match status" value="1"/>
</dbReference>
<dbReference type="InterPro" id="IPR007730">
    <property type="entry name" value="SPOR-like_dom"/>
</dbReference>
<name>A0A2S6F242_LEGPN</name>
<evidence type="ECO:0000313" key="2">
    <source>
        <dbReference type="Proteomes" id="UP000239239"/>
    </source>
</evidence>
<organism evidence="1 2">
    <name type="scientific">Legionella pneumophila</name>
    <dbReference type="NCBI Taxonomy" id="446"/>
    <lineage>
        <taxon>Bacteria</taxon>
        <taxon>Pseudomonadati</taxon>
        <taxon>Pseudomonadota</taxon>
        <taxon>Gammaproteobacteria</taxon>
        <taxon>Legionellales</taxon>
        <taxon>Legionellaceae</taxon>
        <taxon>Legionella</taxon>
    </lineage>
</organism>